<dbReference type="Proteomes" id="UP000325614">
    <property type="component" value="Chromosome"/>
</dbReference>
<reference evidence="1 2" key="1">
    <citation type="submission" date="2019-10" db="EMBL/GenBank/DDBJ databases">
        <title>Isolation, Identification of Microvirga thermotolerans HR1, a novel thermophilic bacterium and Comparative Genomics of the genus Microvirga.</title>
        <authorList>
            <person name="Li J."/>
            <person name="Zhang W."/>
            <person name="Lin M."/>
            <person name="Wang J."/>
        </authorList>
    </citation>
    <scope>NUCLEOTIDE SEQUENCE [LARGE SCALE GENOMIC DNA]</scope>
    <source>
        <strain evidence="1 2">HR1</strain>
    </source>
</reference>
<evidence type="ECO:0000313" key="2">
    <source>
        <dbReference type="Proteomes" id="UP000325614"/>
    </source>
</evidence>
<accession>A0A5P9JZ86</accession>
<proteinExistence type="predicted"/>
<dbReference type="RefSeq" id="WP_152586218.1">
    <property type="nucleotide sequence ID" value="NZ_CP045423.1"/>
</dbReference>
<name>A0A5P9JZ86_9HYPH</name>
<dbReference type="EMBL" id="CP045423">
    <property type="protein sequence ID" value="QFU16575.1"/>
    <property type="molecule type" value="Genomic_DNA"/>
</dbReference>
<evidence type="ECO:0000313" key="1">
    <source>
        <dbReference type="EMBL" id="QFU16575.1"/>
    </source>
</evidence>
<sequence length="185" mass="20848">MNTPFETKSADKLAFIAWLAGEFGVENQLGKKALQKLVHIAEEGLRIPTGYTFSLYTYGAFSRDLAGDLDIVKSIGGIEIEYISAENRYIVSPGKRRSDTMARAEVFLKTTEKKLDLLKENFSGAPARYLELFSTLLFFLKRRNENEDDNVLIQQLLMLKPKYSPEEAAKALVEVKKFLETAKAA</sequence>
<organism evidence="1 2">
    <name type="scientific">Microvirga thermotolerans</name>
    <dbReference type="NCBI Taxonomy" id="2651334"/>
    <lineage>
        <taxon>Bacteria</taxon>
        <taxon>Pseudomonadati</taxon>
        <taxon>Pseudomonadota</taxon>
        <taxon>Alphaproteobacteria</taxon>
        <taxon>Hyphomicrobiales</taxon>
        <taxon>Methylobacteriaceae</taxon>
        <taxon>Microvirga</taxon>
    </lineage>
</organism>
<gene>
    <name evidence="1" type="ORF">GDR74_10235</name>
</gene>
<dbReference type="KEGG" id="mico:GDR74_10235"/>
<dbReference type="AlphaFoldDB" id="A0A5P9JZ86"/>
<protein>
    <submittedName>
        <fullName evidence="1">Uncharacterized protein</fullName>
    </submittedName>
</protein>
<keyword evidence="2" id="KW-1185">Reference proteome</keyword>